<accession>A0A437A4K1</accession>
<name>A0A437A4K1_ARTFL</name>
<dbReference type="VEuPathDB" id="FungiDB:DFL_004306"/>
<dbReference type="EMBL" id="SAEB01000006">
    <property type="protein sequence ID" value="RVD86010.1"/>
    <property type="molecule type" value="Genomic_DNA"/>
</dbReference>
<sequence>MASRLKLRKTPPQKGNDRGIQLGLIWLGKRLEPIDQDSRCQFYECTWQLGRYQRQTSRENEPYESEISNSPPMEFDLEINHERWEVDGYRIDVGYVEGHNHDFKRIGSICQWFAWKSITKATHAVDLDAPWHIQARFNAPTDNFLPSKHNNPGGKVTVIINMFRDGREKDRWKGIERFAWEVDGINKPLAQFIFKMSFQGRLNFDKK</sequence>
<dbReference type="GeneID" id="93586617"/>
<dbReference type="AlphaFoldDB" id="A0A437A4K1"/>
<dbReference type="Proteomes" id="UP000283090">
    <property type="component" value="Unassembled WGS sequence"/>
</dbReference>
<evidence type="ECO:0000313" key="2">
    <source>
        <dbReference type="Proteomes" id="UP000283090"/>
    </source>
</evidence>
<keyword evidence="2" id="KW-1185">Reference proteome</keyword>
<protein>
    <submittedName>
        <fullName evidence="1">Uncharacterized protein</fullName>
    </submittedName>
</protein>
<proteinExistence type="predicted"/>
<dbReference type="OrthoDB" id="5279403at2759"/>
<dbReference type="RefSeq" id="XP_067491554.1">
    <property type="nucleotide sequence ID" value="XM_067633379.1"/>
</dbReference>
<evidence type="ECO:0000313" key="1">
    <source>
        <dbReference type="EMBL" id="RVD86010.1"/>
    </source>
</evidence>
<gene>
    <name evidence="1" type="ORF">DFL_004306</name>
</gene>
<reference evidence="1 2" key="1">
    <citation type="submission" date="2019-01" db="EMBL/GenBank/DDBJ databases">
        <title>Intercellular communication is required for trap formation in the nematode-trapping fungus Duddingtonia flagrans.</title>
        <authorList>
            <person name="Youssar L."/>
            <person name="Wernet V."/>
            <person name="Hensel N."/>
            <person name="Hildebrandt H.-G."/>
            <person name="Fischer R."/>
        </authorList>
    </citation>
    <scope>NUCLEOTIDE SEQUENCE [LARGE SCALE GENOMIC DNA]</scope>
    <source>
        <strain evidence="1 2">CBS H-5679</strain>
    </source>
</reference>
<comment type="caution">
    <text evidence="1">The sequence shown here is derived from an EMBL/GenBank/DDBJ whole genome shotgun (WGS) entry which is preliminary data.</text>
</comment>
<organism evidence="1 2">
    <name type="scientific">Arthrobotrys flagrans</name>
    <name type="common">Nematode-trapping fungus</name>
    <name type="synonym">Trichothecium flagrans</name>
    <dbReference type="NCBI Taxonomy" id="97331"/>
    <lineage>
        <taxon>Eukaryota</taxon>
        <taxon>Fungi</taxon>
        <taxon>Dikarya</taxon>
        <taxon>Ascomycota</taxon>
        <taxon>Pezizomycotina</taxon>
        <taxon>Orbiliomycetes</taxon>
        <taxon>Orbiliales</taxon>
        <taxon>Orbiliaceae</taxon>
        <taxon>Arthrobotrys</taxon>
    </lineage>
</organism>